<evidence type="ECO:0000256" key="5">
    <source>
        <dbReference type="ARBA" id="ARBA00022679"/>
    </source>
</evidence>
<evidence type="ECO:0000256" key="8">
    <source>
        <dbReference type="ARBA" id="ARBA00022842"/>
    </source>
</evidence>
<evidence type="ECO:0000256" key="4">
    <source>
        <dbReference type="ARBA" id="ARBA00022630"/>
    </source>
</evidence>
<accession>A0A7W8TWC2</accession>
<evidence type="ECO:0000256" key="3">
    <source>
        <dbReference type="ARBA" id="ARBA00016337"/>
    </source>
</evidence>
<evidence type="ECO:0000256" key="6">
    <source>
        <dbReference type="ARBA" id="ARBA00022723"/>
    </source>
</evidence>
<dbReference type="PANTHER" id="PTHR30040">
    <property type="entry name" value="THIAMINE BIOSYNTHESIS LIPOPROTEIN APBE"/>
    <property type="match status" value="1"/>
</dbReference>
<evidence type="ECO:0000256" key="9">
    <source>
        <dbReference type="ARBA" id="ARBA00031306"/>
    </source>
</evidence>
<keyword evidence="11" id="KW-0449">Lipoprotein</keyword>
<dbReference type="Proteomes" id="UP000580797">
    <property type="component" value="Unassembled WGS sequence"/>
</dbReference>
<evidence type="ECO:0000313" key="11">
    <source>
        <dbReference type="EMBL" id="MBB5513223.1"/>
    </source>
</evidence>
<dbReference type="RefSeq" id="WP_183665461.1">
    <property type="nucleotide sequence ID" value="NZ_BAAARH010000002.1"/>
</dbReference>
<comment type="caution">
    <text evidence="11">The sequence shown here is derived from an EMBL/GenBank/DDBJ whole genome shotgun (WGS) entry which is preliminary data.</text>
</comment>
<gene>
    <name evidence="11" type="ORF">HD598_001910</name>
</gene>
<organism evidence="11 12">
    <name type="scientific">Neomicrococcus aestuarii</name>
    <dbReference type="NCBI Taxonomy" id="556325"/>
    <lineage>
        <taxon>Bacteria</taxon>
        <taxon>Bacillati</taxon>
        <taxon>Actinomycetota</taxon>
        <taxon>Actinomycetes</taxon>
        <taxon>Micrococcales</taxon>
        <taxon>Micrococcaceae</taxon>
        <taxon>Neomicrococcus</taxon>
    </lineage>
</organism>
<dbReference type="PANTHER" id="PTHR30040:SF2">
    <property type="entry name" value="FAD:PROTEIN FMN TRANSFERASE"/>
    <property type="match status" value="1"/>
</dbReference>
<comment type="cofactor">
    <cofactor evidence="1">
        <name>Mg(2+)</name>
        <dbReference type="ChEBI" id="CHEBI:18420"/>
    </cofactor>
</comment>
<comment type="catalytic activity">
    <reaction evidence="10">
        <text>L-threonyl-[protein] + FAD = FMN-L-threonyl-[protein] + AMP + H(+)</text>
        <dbReference type="Rhea" id="RHEA:36847"/>
        <dbReference type="Rhea" id="RHEA-COMP:11060"/>
        <dbReference type="Rhea" id="RHEA-COMP:11061"/>
        <dbReference type="ChEBI" id="CHEBI:15378"/>
        <dbReference type="ChEBI" id="CHEBI:30013"/>
        <dbReference type="ChEBI" id="CHEBI:57692"/>
        <dbReference type="ChEBI" id="CHEBI:74257"/>
        <dbReference type="ChEBI" id="CHEBI:456215"/>
        <dbReference type="EC" id="2.7.1.180"/>
    </reaction>
</comment>
<evidence type="ECO:0000256" key="7">
    <source>
        <dbReference type="ARBA" id="ARBA00022827"/>
    </source>
</evidence>
<dbReference type="Gene3D" id="3.10.520.10">
    <property type="entry name" value="ApbE-like domains"/>
    <property type="match status" value="2"/>
</dbReference>
<name>A0A7W8TWC2_9MICC</name>
<dbReference type="InterPro" id="IPR003374">
    <property type="entry name" value="ApbE-like_sf"/>
</dbReference>
<evidence type="ECO:0000256" key="1">
    <source>
        <dbReference type="ARBA" id="ARBA00001946"/>
    </source>
</evidence>
<dbReference type="InterPro" id="IPR024932">
    <property type="entry name" value="ApbE"/>
</dbReference>
<evidence type="ECO:0000256" key="2">
    <source>
        <dbReference type="ARBA" id="ARBA00011955"/>
    </source>
</evidence>
<evidence type="ECO:0000313" key="12">
    <source>
        <dbReference type="Proteomes" id="UP000580797"/>
    </source>
</evidence>
<keyword evidence="7" id="KW-0274">FAD</keyword>
<dbReference type="AlphaFoldDB" id="A0A7W8TWC2"/>
<keyword evidence="5" id="KW-0808">Transferase</keyword>
<keyword evidence="4" id="KW-0285">Flavoprotein</keyword>
<dbReference type="Pfam" id="PF02424">
    <property type="entry name" value="ApbE"/>
    <property type="match status" value="1"/>
</dbReference>
<dbReference type="EMBL" id="JACHDR010000001">
    <property type="protein sequence ID" value="MBB5513223.1"/>
    <property type="molecule type" value="Genomic_DNA"/>
</dbReference>
<keyword evidence="8" id="KW-0460">Magnesium</keyword>
<dbReference type="GO" id="GO:0046872">
    <property type="term" value="F:metal ion binding"/>
    <property type="evidence" value="ECO:0007669"/>
    <property type="project" value="UniProtKB-KW"/>
</dbReference>
<dbReference type="EC" id="2.7.1.180" evidence="2"/>
<dbReference type="SUPFAM" id="SSF143631">
    <property type="entry name" value="ApbE-like"/>
    <property type="match status" value="1"/>
</dbReference>
<keyword evidence="6" id="KW-0479">Metal-binding</keyword>
<proteinExistence type="predicted"/>
<protein>
    <recommendedName>
        <fullName evidence="3">FAD:protein FMN transferase</fullName>
        <ecNumber evidence="2">2.7.1.180</ecNumber>
    </recommendedName>
    <alternativeName>
        <fullName evidence="9">Flavin transferase</fullName>
    </alternativeName>
</protein>
<reference evidence="11 12" key="1">
    <citation type="submission" date="2020-08" db="EMBL/GenBank/DDBJ databases">
        <title>Sequencing the genomes of 1000 actinobacteria strains.</title>
        <authorList>
            <person name="Klenk H.-P."/>
        </authorList>
    </citation>
    <scope>NUCLEOTIDE SEQUENCE [LARGE SCALE GENOMIC DNA]</scope>
    <source>
        <strain evidence="11 12">DSM 105783</strain>
    </source>
</reference>
<evidence type="ECO:0000256" key="10">
    <source>
        <dbReference type="ARBA" id="ARBA00048540"/>
    </source>
</evidence>
<sequence>MITTEYDDACLRLCTRTFEAMGTVISISAPLDADEVAVATEAAERVFVDAEERFSPFLNSSELSKVNRGEVLLPDASSAMREVYALALEFEYRTQHRFTPYGPSGDLDLNGVVKAWAIREAGHVMDTVGIPHWSINAGGDLLVSGSPTPSQPSLVDPQYGTPFFGTPWQLGIVDPQNPRELLSSIEATGTPGFHTALATSGSAERGDHIWGDSSAGDSSARGSSASELSHLLQVSVTGPDIVTADALATALAAGGRVAFSLLNEFHGYESLGVLEDGSLVRSSGWPVAA</sequence>
<dbReference type="GO" id="GO:0016740">
    <property type="term" value="F:transferase activity"/>
    <property type="evidence" value="ECO:0007669"/>
    <property type="project" value="UniProtKB-KW"/>
</dbReference>